<dbReference type="HAMAP" id="MF_00211">
    <property type="entry name" value="TrpD"/>
    <property type="match status" value="1"/>
</dbReference>
<evidence type="ECO:0000256" key="3">
    <source>
        <dbReference type="ARBA" id="ARBA00022822"/>
    </source>
</evidence>
<dbReference type="SUPFAM" id="SSF52418">
    <property type="entry name" value="Nucleoside phosphorylase/phosphoribosyltransferase catalytic domain"/>
    <property type="match status" value="1"/>
</dbReference>
<protein>
    <recommendedName>
        <fullName evidence="4">Anthranilate phosphoribosyltransferase</fullName>
        <ecNumber evidence="4">2.4.2.18</ecNumber>
    </recommendedName>
</protein>
<dbReference type="RefSeq" id="WP_265616601.1">
    <property type="nucleotide sequence ID" value="NZ_JAPFRD010000005.1"/>
</dbReference>
<dbReference type="EC" id="2.4.2.18" evidence="4"/>
<proteinExistence type="inferred from homology"/>
<feature type="binding site" evidence="4">
    <location>
        <begin position="92"/>
        <end position="95"/>
    </location>
    <ligand>
        <name>5-phospho-alpha-D-ribose 1-diphosphate</name>
        <dbReference type="ChEBI" id="CHEBI:58017"/>
    </ligand>
</feature>
<keyword evidence="4" id="KW-0028">Amino-acid biosynthesis</keyword>
<dbReference type="Pfam" id="PF00591">
    <property type="entry name" value="Glycos_transf_3"/>
    <property type="match status" value="1"/>
</dbReference>
<dbReference type="PANTHER" id="PTHR43285">
    <property type="entry name" value="ANTHRANILATE PHOSPHORIBOSYLTRANSFERASE"/>
    <property type="match status" value="1"/>
</dbReference>
<feature type="binding site" evidence="4">
    <location>
        <begin position="110"/>
        <end position="118"/>
    </location>
    <ligand>
        <name>5-phospho-alpha-D-ribose 1-diphosphate</name>
        <dbReference type="ChEBI" id="CHEBI:58017"/>
    </ligand>
</feature>
<keyword evidence="4" id="KW-0479">Metal-binding</keyword>
<feature type="domain" description="Glycosyl transferase family 3 N-terminal" evidence="6">
    <location>
        <begin position="6"/>
        <end position="67"/>
    </location>
</feature>
<keyword evidence="4" id="KW-0057">Aromatic amino acid biosynthesis</keyword>
<keyword evidence="8" id="KW-1185">Reference proteome</keyword>
<keyword evidence="4" id="KW-0460">Magnesium</keyword>
<comment type="similarity">
    <text evidence="4">Belongs to the anthranilate phosphoribosyltransferase family.</text>
</comment>
<evidence type="ECO:0000313" key="7">
    <source>
        <dbReference type="EMBL" id="MCW8107915.1"/>
    </source>
</evidence>
<feature type="binding site" evidence="4">
    <location>
        <position position="82"/>
    </location>
    <ligand>
        <name>5-phospho-alpha-D-ribose 1-diphosphate</name>
        <dbReference type="ChEBI" id="CHEBI:58017"/>
    </ligand>
</feature>
<dbReference type="Pfam" id="PF02885">
    <property type="entry name" value="Glycos_trans_3N"/>
    <property type="match status" value="1"/>
</dbReference>
<organism evidence="7 8">
    <name type="scientific">Alteromonas aquimaris</name>
    <dbReference type="NCBI Taxonomy" id="2998417"/>
    <lineage>
        <taxon>Bacteria</taxon>
        <taxon>Pseudomonadati</taxon>
        <taxon>Pseudomonadota</taxon>
        <taxon>Gammaproteobacteria</taxon>
        <taxon>Alteromonadales</taxon>
        <taxon>Alteromonadaceae</taxon>
        <taxon>Alteromonas/Salinimonas group</taxon>
        <taxon>Alteromonas</taxon>
    </lineage>
</organism>
<gene>
    <name evidence="4 7" type="primary">trpD</name>
    <name evidence="7" type="ORF">OPS25_05335</name>
</gene>
<dbReference type="Proteomes" id="UP001142810">
    <property type="component" value="Unassembled WGS sequence"/>
</dbReference>
<dbReference type="InterPro" id="IPR035902">
    <property type="entry name" value="Nuc_phospho_transferase"/>
</dbReference>
<evidence type="ECO:0000313" key="8">
    <source>
        <dbReference type="Proteomes" id="UP001142810"/>
    </source>
</evidence>
<feature type="binding site" evidence="4">
    <location>
        <position position="227"/>
    </location>
    <ligand>
        <name>Mg(2+)</name>
        <dbReference type="ChEBI" id="CHEBI:18420"/>
        <label>2</label>
    </ligand>
</feature>
<keyword evidence="1 4" id="KW-0328">Glycosyltransferase</keyword>
<feature type="domain" description="Glycosyl transferase family 3" evidence="5">
    <location>
        <begin position="75"/>
        <end position="326"/>
    </location>
</feature>
<dbReference type="NCBIfam" id="TIGR01245">
    <property type="entry name" value="trpD"/>
    <property type="match status" value="1"/>
</dbReference>
<dbReference type="InterPro" id="IPR036320">
    <property type="entry name" value="Glycosyl_Trfase_fam3_N_dom_sf"/>
</dbReference>
<feature type="binding site" evidence="4">
    <location>
        <position position="113"/>
    </location>
    <ligand>
        <name>anthranilate</name>
        <dbReference type="ChEBI" id="CHEBI:16567"/>
        <label>1</label>
    </ligand>
</feature>
<dbReference type="InterPro" id="IPR005940">
    <property type="entry name" value="Anthranilate_Pribosyl_Tfrase"/>
</dbReference>
<dbReference type="Gene3D" id="3.40.1030.10">
    <property type="entry name" value="Nucleoside phosphorylase/phosphoribosyltransferase catalytic domain"/>
    <property type="match status" value="1"/>
</dbReference>
<comment type="pathway">
    <text evidence="4">Amino-acid biosynthesis; L-tryptophan biosynthesis; L-tryptophan from chorismate: step 2/5.</text>
</comment>
<feature type="binding site" evidence="4">
    <location>
        <position position="168"/>
    </location>
    <ligand>
        <name>anthranilate</name>
        <dbReference type="ChEBI" id="CHEBI:16567"/>
        <label>2</label>
    </ligand>
</feature>
<comment type="function">
    <text evidence="4">Catalyzes the transfer of the phosphoribosyl group of 5-phosphorylribose-1-pyrophosphate (PRPP) to anthranilate to yield N-(5'-phosphoribosyl)-anthranilate (PRA).</text>
</comment>
<dbReference type="InterPro" id="IPR000312">
    <property type="entry name" value="Glycosyl_Trfase_fam3"/>
</dbReference>
<evidence type="ECO:0000259" key="5">
    <source>
        <dbReference type="Pfam" id="PF00591"/>
    </source>
</evidence>
<comment type="catalytic activity">
    <reaction evidence="4">
        <text>N-(5-phospho-beta-D-ribosyl)anthranilate + diphosphate = 5-phospho-alpha-D-ribose 1-diphosphate + anthranilate</text>
        <dbReference type="Rhea" id="RHEA:11768"/>
        <dbReference type="ChEBI" id="CHEBI:16567"/>
        <dbReference type="ChEBI" id="CHEBI:18277"/>
        <dbReference type="ChEBI" id="CHEBI:33019"/>
        <dbReference type="ChEBI" id="CHEBI:58017"/>
        <dbReference type="EC" id="2.4.2.18"/>
    </reaction>
</comment>
<evidence type="ECO:0000259" key="6">
    <source>
        <dbReference type="Pfam" id="PF02885"/>
    </source>
</evidence>
<feature type="binding site" evidence="4">
    <location>
        <position position="122"/>
    </location>
    <ligand>
        <name>5-phospho-alpha-D-ribose 1-diphosphate</name>
        <dbReference type="ChEBI" id="CHEBI:58017"/>
    </ligand>
</feature>
<comment type="cofactor">
    <cofactor evidence="4">
        <name>Mg(2+)</name>
        <dbReference type="ChEBI" id="CHEBI:18420"/>
    </cofactor>
    <text evidence="4">Binds 2 magnesium ions per monomer.</text>
</comment>
<reference evidence="7" key="1">
    <citation type="submission" date="2022-11" db="EMBL/GenBank/DDBJ databases">
        <title>Alteromonas sp. nov., isolated from sea water of the Qingdao.</title>
        <authorList>
            <person name="Wang Q."/>
        </authorList>
    </citation>
    <scope>NUCLEOTIDE SEQUENCE</scope>
    <source>
        <strain evidence="7">ASW11-7</strain>
    </source>
</reference>
<keyword evidence="3 4" id="KW-0822">Tryptophan biosynthesis</keyword>
<dbReference type="PANTHER" id="PTHR43285:SF2">
    <property type="entry name" value="ANTHRANILATE PHOSPHORIBOSYLTRANSFERASE"/>
    <property type="match status" value="1"/>
</dbReference>
<dbReference type="Gene3D" id="1.20.970.10">
    <property type="entry name" value="Transferase, Pyrimidine Nucleoside Phosphorylase, Chain C"/>
    <property type="match status" value="1"/>
</dbReference>
<sequence>MLDASPILDKLFAQESLTQAQSFSLFNSIMHGEQPDTLLAAVLTALKIKTESADEIAGAVNAMISNATPFPTPDYPFADVVGTGGDGHNTINISSAAAVLAAACGVKVAKHGNRSVSSRSGSADLFRECGIELEMPPSLARKCLDEANFCFLYAPVYHAGMRHAASVRAQLKTRTIFNILGPLANPAGPSHGLFGVYSPDLLEKYAQTLMLLGQHRAMIIHGNGLDELALHGESIIFDLEHGDIRRLQVTPADFGLSQYPISAIEGGDPADNYRMIRAALAGEGQEAHRAAIAMNCAALLKLTDKVTSFKEGTELAMSTLQAGKALTTLENVAAMSHQEVQNA</sequence>
<dbReference type="SUPFAM" id="SSF47648">
    <property type="entry name" value="Nucleoside phosphorylase/phosphoribosyltransferase N-terminal domain"/>
    <property type="match status" value="1"/>
</dbReference>
<evidence type="ECO:0000256" key="1">
    <source>
        <dbReference type="ARBA" id="ARBA00022676"/>
    </source>
</evidence>
<dbReference type="GO" id="GO:0004048">
    <property type="term" value="F:anthranilate phosphoribosyltransferase activity"/>
    <property type="evidence" value="ECO:0007669"/>
    <property type="project" value="UniProtKB-EC"/>
</dbReference>
<feature type="binding site" evidence="4">
    <location>
        <begin position="85"/>
        <end position="86"/>
    </location>
    <ligand>
        <name>5-phospho-alpha-D-ribose 1-diphosphate</name>
        <dbReference type="ChEBI" id="CHEBI:58017"/>
    </ligand>
</feature>
<comment type="caution">
    <text evidence="7">The sequence shown here is derived from an EMBL/GenBank/DDBJ whole genome shotgun (WGS) entry which is preliminary data.</text>
</comment>
<accession>A0ABT3P579</accession>
<feature type="binding site" evidence="4">
    <location>
        <position position="227"/>
    </location>
    <ligand>
        <name>Mg(2+)</name>
        <dbReference type="ChEBI" id="CHEBI:18420"/>
        <label>1</label>
    </ligand>
</feature>
<name>A0ABT3P579_9ALTE</name>
<feature type="binding site" evidence="4">
    <location>
        <position position="94"/>
    </location>
    <ligand>
        <name>Mg(2+)</name>
        <dbReference type="ChEBI" id="CHEBI:18420"/>
        <label>1</label>
    </ligand>
</feature>
<evidence type="ECO:0000256" key="4">
    <source>
        <dbReference type="HAMAP-Rule" id="MF_00211"/>
    </source>
</evidence>
<feature type="binding site" evidence="4">
    <location>
        <position position="90"/>
    </location>
    <ligand>
        <name>5-phospho-alpha-D-ribose 1-diphosphate</name>
        <dbReference type="ChEBI" id="CHEBI:58017"/>
    </ligand>
</feature>
<keyword evidence="2 4" id="KW-0808">Transferase</keyword>
<feature type="binding site" evidence="4">
    <location>
        <position position="226"/>
    </location>
    <ligand>
        <name>Mg(2+)</name>
        <dbReference type="ChEBI" id="CHEBI:18420"/>
        <label>2</label>
    </ligand>
</feature>
<evidence type="ECO:0000256" key="2">
    <source>
        <dbReference type="ARBA" id="ARBA00022679"/>
    </source>
</evidence>
<comment type="caution">
    <text evidence="4">Lacks conserved residue(s) required for the propagation of feature annotation.</text>
</comment>
<dbReference type="EMBL" id="JAPFRD010000005">
    <property type="protein sequence ID" value="MCW8107915.1"/>
    <property type="molecule type" value="Genomic_DNA"/>
</dbReference>
<dbReference type="InterPro" id="IPR017459">
    <property type="entry name" value="Glycosyl_Trfase_fam3_N_dom"/>
</dbReference>
<feature type="binding site" evidence="4">
    <location>
        <position position="82"/>
    </location>
    <ligand>
        <name>anthranilate</name>
        <dbReference type="ChEBI" id="CHEBI:16567"/>
        <label>1</label>
    </ligand>
</feature>
<comment type="subunit">
    <text evidence="4">Homodimer.</text>
</comment>